<keyword evidence="3" id="KW-0418">Kinase</keyword>
<dbReference type="Gene3D" id="1.10.510.10">
    <property type="entry name" value="Transferase(Phosphotransferase) domain 1"/>
    <property type="match status" value="1"/>
</dbReference>
<dbReference type="InterPro" id="IPR011009">
    <property type="entry name" value="Kinase-like_dom_sf"/>
</dbReference>
<evidence type="ECO:0000313" key="8">
    <source>
        <dbReference type="Proteomes" id="UP000663827"/>
    </source>
</evidence>
<feature type="compositionally biased region" description="Polar residues" evidence="5">
    <location>
        <begin position="497"/>
        <end position="508"/>
    </location>
</feature>
<dbReference type="GO" id="GO:0005524">
    <property type="term" value="F:ATP binding"/>
    <property type="evidence" value="ECO:0007669"/>
    <property type="project" value="UniProtKB-KW"/>
</dbReference>
<feature type="compositionally biased region" description="Basic and acidic residues" evidence="5">
    <location>
        <begin position="201"/>
        <end position="212"/>
    </location>
</feature>
<evidence type="ECO:0000256" key="2">
    <source>
        <dbReference type="ARBA" id="ARBA00022741"/>
    </source>
</evidence>
<dbReference type="InterPro" id="IPR051681">
    <property type="entry name" value="Ser/Thr_Kinases-Pseudokinases"/>
</dbReference>
<comment type="caution">
    <text evidence="7">The sequence shown here is derived from an EMBL/GenBank/DDBJ whole genome shotgun (WGS) entry which is preliminary data.</text>
</comment>
<sequence length="799" mass="87408">TRDSSNPPAITRSRSSITPAAFQRRASSAAPSSTKDGSSKAPSSEAVNELGAKTTEPLVATEQAPTEAPAEAPKGDRSTNVSGHARALSDPDSTVESEPPMTPPPTQTTEPMSIAKAEDLMSDNPMMSDYPHDSASIASSRSPSRLRRQVSNISRRTIRRLSLLGPPSPPQVETATVHAQGEMQKALSRAPSFSSLRRHYASPDHEPLKTREYTSTPESAPGPEALAAPFEPVAVPTAPQPPSEPAQPASEPQIAEPETVQVEVTRPAAISTPPKEFEATPAPYIKAPSSTEAPTPKPVDPQTPVKPLLSHSVSRASLTRSPTADGPEPKRRGTLANWGRKSLDRRPPSDLAPPPLRGLPGDDDSDTESVRERERKWGTGLPVPNPPTHKKSEDNIKRRFNLGRRPSDSKSPNESSSDDERKSNWGSRMARAVAKVRRDKESDAEPKVSSFDVSTELDTLPSLVLPNRTFREQFPLSDVESEDDLQLPKEKNPEKINVSTPEASTIDVSTEPEPRSSPIIPIRTFSNQRPLHSIEAEDNLKPPNNPEVCIVSSDEGSSLQNETANILVCSMTTHQVFDCLIRAGCVDLSPQMDPNQDTAMIASGGGFGDIWKGQLHDGTTVAIKAWRVDTLEKCQYKTLKRAARELYYWSKMKHKNIHQLMGVILFRNEYLGMVSEWMENDNLHRYVLKNPGVDRHQLCIEVASGLEYMHSRKTVHGDLKSANVLVSSDGVARLSDFDFSVMSEACSLIFTESSNSRSGSTRWVAPEMLVEDTPKRTTQTDVYALGMVGITYCSKHHVN</sequence>
<dbReference type="Proteomes" id="UP000663827">
    <property type="component" value="Unassembled WGS sequence"/>
</dbReference>
<feature type="compositionally biased region" description="Polar residues" evidence="5">
    <location>
        <begin position="1"/>
        <end position="18"/>
    </location>
</feature>
<keyword evidence="1" id="KW-0808">Transferase</keyword>
<evidence type="ECO:0000256" key="4">
    <source>
        <dbReference type="ARBA" id="ARBA00022840"/>
    </source>
</evidence>
<feature type="region of interest" description="Disordered" evidence="5">
    <location>
        <begin position="475"/>
        <end position="521"/>
    </location>
</feature>
<feature type="compositionally biased region" description="Low complexity" evidence="5">
    <location>
        <begin position="60"/>
        <end position="72"/>
    </location>
</feature>
<dbReference type="PROSITE" id="PS50011">
    <property type="entry name" value="PROTEIN_KINASE_DOM"/>
    <property type="match status" value="1"/>
</dbReference>
<feature type="compositionally biased region" description="Basic and acidic residues" evidence="5">
    <location>
        <begin position="368"/>
        <end position="377"/>
    </location>
</feature>
<feature type="compositionally biased region" description="Low complexity" evidence="5">
    <location>
        <begin position="134"/>
        <end position="165"/>
    </location>
</feature>
<organism evidence="7 8">
    <name type="scientific">Rhizoctonia solani</name>
    <dbReference type="NCBI Taxonomy" id="456999"/>
    <lineage>
        <taxon>Eukaryota</taxon>
        <taxon>Fungi</taxon>
        <taxon>Dikarya</taxon>
        <taxon>Basidiomycota</taxon>
        <taxon>Agaricomycotina</taxon>
        <taxon>Agaricomycetes</taxon>
        <taxon>Cantharellales</taxon>
        <taxon>Ceratobasidiaceae</taxon>
        <taxon>Rhizoctonia</taxon>
    </lineage>
</organism>
<feature type="domain" description="Protein kinase" evidence="6">
    <location>
        <begin position="596"/>
        <end position="799"/>
    </location>
</feature>
<dbReference type="SUPFAM" id="SSF56112">
    <property type="entry name" value="Protein kinase-like (PK-like)"/>
    <property type="match status" value="1"/>
</dbReference>
<protein>
    <recommendedName>
        <fullName evidence="6">Protein kinase domain-containing protein</fullName>
    </recommendedName>
</protein>
<name>A0A8H3E2M1_9AGAM</name>
<evidence type="ECO:0000256" key="3">
    <source>
        <dbReference type="ARBA" id="ARBA00022777"/>
    </source>
</evidence>
<dbReference type="PANTHER" id="PTHR44329:SF288">
    <property type="entry name" value="MITOGEN-ACTIVATED PROTEIN KINASE KINASE KINASE 20"/>
    <property type="match status" value="1"/>
</dbReference>
<evidence type="ECO:0000256" key="5">
    <source>
        <dbReference type="SAM" id="MobiDB-lite"/>
    </source>
</evidence>
<dbReference type="Pfam" id="PF00069">
    <property type="entry name" value="Pkinase"/>
    <property type="match status" value="1"/>
</dbReference>
<reference evidence="7" key="1">
    <citation type="submission" date="2021-01" db="EMBL/GenBank/DDBJ databases">
        <authorList>
            <person name="Kaushik A."/>
        </authorList>
    </citation>
    <scope>NUCLEOTIDE SEQUENCE</scope>
    <source>
        <strain evidence="7">AG5</strain>
    </source>
</reference>
<dbReference type="SMART" id="SM00220">
    <property type="entry name" value="S_TKc"/>
    <property type="match status" value="1"/>
</dbReference>
<dbReference type="InterPro" id="IPR000719">
    <property type="entry name" value="Prot_kinase_dom"/>
</dbReference>
<proteinExistence type="predicted"/>
<evidence type="ECO:0000256" key="1">
    <source>
        <dbReference type="ARBA" id="ARBA00022679"/>
    </source>
</evidence>
<dbReference type="PANTHER" id="PTHR44329">
    <property type="entry name" value="SERINE/THREONINE-PROTEIN KINASE TNNI3K-RELATED"/>
    <property type="match status" value="1"/>
</dbReference>
<evidence type="ECO:0000313" key="7">
    <source>
        <dbReference type="EMBL" id="CAE7162781.1"/>
    </source>
</evidence>
<evidence type="ECO:0000259" key="6">
    <source>
        <dbReference type="PROSITE" id="PS50011"/>
    </source>
</evidence>
<gene>
    <name evidence="7" type="ORF">RDB_LOCUS101466</name>
</gene>
<feature type="region of interest" description="Disordered" evidence="5">
    <location>
        <begin position="1"/>
        <end position="457"/>
    </location>
</feature>
<feature type="non-terminal residue" evidence="7">
    <location>
        <position position="1"/>
    </location>
</feature>
<feature type="compositionally biased region" description="Basic and acidic residues" evidence="5">
    <location>
        <begin position="436"/>
        <end position="446"/>
    </location>
</feature>
<keyword evidence="2" id="KW-0547">Nucleotide-binding</keyword>
<dbReference type="EMBL" id="CAJNJQ010002148">
    <property type="protein sequence ID" value="CAE7162781.1"/>
    <property type="molecule type" value="Genomic_DNA"/>
</dbReference>
<keyword evidence="4" id="KW-0067">ATP-binding</keyword>
<feature type="compositionally biased region" description="Polar residues" evidence="5">
    <location>
        <begin position="311"/>
        <end position="322"/>
    </location>
</feature>
<accession>A0A8H3E2M1</accession>
<dbReference type="AlphaFoldDB" id="A0A8H3E2M1"/>
<feature type="compositionally biased region" description="Polar residues" evidence="5">
    <location>
        <begin position="25"/>
        <end position="46"/>
    </location>
</feature>
<dbReference type="GO" id="GO:0004674">
    <property type="term" value="F:protein serine/threonine kinase activity"/>
    <property type="evidence" value="ECO:0007669"/>
    <property type="project" value="TreeGrafter"/>
</dbReference>